<dbReference type="EMBL" id="JAGZEE010000050">
    <property type="protein sequence ID" value="MBS5413356.1"/>
    <property type="molecule type" value="Genomic_DNA"/>
</dbReference>
<gene>
    <name evidence="2" type="ORF">KHY35_22035</name>
</gene>
<dbReference type="GO" id="GO:0007165">
    <property type="term" value="P:signal transduction"/>
    <property type="evidence" value="ECO:0007669"/>
    <property type="project" value="InterPro"/>
</dbReference>
<keyword evidence="2" id="KW-0675">Receptor</keyword>
<evidence type="ECO:0000313" key="3">
    <source>
        <dbReference type="Proteomes" id="UP000782901"/>
    </source>
</evidence>
<comment type="caution">
    <text evidence="2">The sequence shown here is derived from an EMBL/GenBank/DDBJ whole genome shotgun (WGS) entry which is preliminary data.</text>
</comment>
<feature type="domain" description="TIR" evidence="1">
    <location>
        <begin position="123"/>
        <end position="249"/>
    </location>
</feature>
<proteinExistence type="predicted"/>
<dbReference type="SUPFAM" id="SSF52200">
    <property type="entry name" value="Toll/Interleukin receptor TIR domain"/>
    <property type="match status" value="1"/>
</dbReference>
<dbReference type="Proteomes" id="UP000782901">
    <property type="component" value="Unassembled WGS sequence"/>
</dbReference>
<dbReference type="PROSITE" id="PS50104">
    <property type="entry name" value="TIR"/>
    <property type="match status" value="1"/>
</dbReference>
<dbReference type="InterPro" id="IPR000157">
    <property type="entry name" value="TIR_dom"/>
</dbReference>
<protein>
    <submittedName>
        <fullName evidence="2">Toll/interleukin-1 receptor domain-containing protein</fullName>
    </submittedName>
</protein>
<sequence>MSEDFVNHYFKIVKGLLKAQKETDALHIFNIKHLNSYINNHDNWNGGIDYYTIEIGISPTEYTKLKADSKIENLEKCISSAFDDATKGDESVVFNNILIVPNADIEEEKIIETIEDFTFWNFGYYKIFISHLTKDKISAANLKAALAVYGISCFVAHEDIEPTKEWANEIEKALLTMDCLCAIITPQFINSKWCDQEVGFALGRRVLVIPIRKGHDPYGLMGKIQGIQSKDKTANKLAQEIFDILCKHTYSKKIYTRNLGNLFLNSKSIDEANKWIDVLNRVKVIDKEIVEFINIHYLDNDNLKDSKVIEKANKIFIKHSLRIINKDLFVEKNIEIDNLPF</sequence>
<reference evidence="2" key="1">
    <citation type="submission" date="2021-02" db="EMBL/GenBank/DDBJ databases">
        <title>Infant gut strain persistence is associated with maternal origin, phylogeny, and functional potential including surface adhesion and iron acquisition.</title>
        <authorList>
            <person name="Lou Y.C."/>
        </authorList>
    </citation>
    <scope>NUCLEOTIDE SEQUENCE</scope>
    <source>
        <strain evidence="2">L3_082_243G1_dasL3_082_243G1_maxbin2.maxbin.015s ta_sub</strain>
    </source>
</reference>
<dbReference type="Gene3D" id="3.40.50.10140">
    <property type="entry name" value="Toll/interleukin-1 receptor homology (TIR) domain"/>
    <property type="match status" value="1"/>
</dbReference>
<evidence type="ECO:0000313" key="2">
    <source>
        <dbReference type="EMBL" id="MBS5413356.1"/>
    </source>
</evidence>
<organism evidence="2 3">
    <name type="scientific">Bacteroides thetaiotaomicron</name>
    <dbReference type="NCBI Taxonomy" id="818"/>
    <lineage>
        <taxon>Bacteria</taxon>
        <taxon>Pseudomonadati</taxon>
        <taxon>Bacteroidota</taxon>
        <taxon>Bacteroidia</taxon>
        <taxon>Bacteroidales</taxon>
        <taxon>Bacteroidaceae</taxon>
        <taxon>Bacteroides</taxon>
    </lineage>
</organism>
<name>A0A943DSU4_BACT4</name>
<dbReference type="InterPro" id="IPR035897">
    <property type="entry name" value="Toll_tir_struct_dom_sf"/>
</dbReference>
<dbReference type="AlphaFoldDB" id="A0A943DSU4"/>
<accession>A0A943DSU4</accession>
<dbReference type="Pfam" id="PF13676">
    <property type="entry name" value="TIR_2"/>
    <property type="match status" value="1"/>
</dbReference>
<evidence type="ECO:0000259" key="1">
    <source>
        <dbReference type="PROSITE" id="PS50104"/>
    </source>
</evidence>